<feature type="chain" id="PRO_5030711970" evidence="2">
    <location>
        <begin position="28"/>
        <end position="698"/>
    </location>
</feature>
<dbReference type="PANTHER" id="PTHR43056:SF10">
    <property type="entry name" value="COCE_NOND FAMILY, PUTATIVE (AFU_ORTHOLOGUE AFUA_7G00600)-RELATED"/>
    <property type="match status" value="1"/>
</dbReference>
<dbReference type="PANTHER" id="PTHR43056">
    <property type="entry name" value="PEPTIDASE S9 PROLYL OLIGOPEPTIDASE"/>
    <property type="match status" value="1"/>
</dbReference>
<gene>
    <name evidence="4" type="ORF">H7F51_13295</name>
</gene>
<dbReference type="Pfam" id="PF08530">
    <property type="entry name" value="PepX_C"/>
    <property type="match status" value="1"/>
</dbReference>
<organism evidence="4 5">
    <name type="scientific">Novosphingobium flavum</name>
    <dbReference type="NCBI Taxonomy" id="1778672"/>
    <lineage>
        <taxon>Bacteria</taxon>
        <taxon>Pseudomonadati</taxon>
        <taxon>Pseudomonadota</taxon>
        <taxon>Alphaproteobacteria</taxon>
        <taxon>Sphingomonadales</taxon>
        <taxon>Sphingomonadaceae</taxon>
        <taxon>Novosphingobium</taxon>
    </lineage>
</organism>
<dbReference type="InterPro" id="IPR029058">
    <property type="entry name" value="AB_hydrolase_fold"/>
</dbReference>
<dbReference type="AlphaFoldDB" id="A0A7X1FU65"/>
<dbReference type="InterPro" id="IPR005674">
    <property type="entry name" value="CocE/Ser_esterase"/>
</dbReference>
<evidence type="ECO:0000259" key="3">
    <source>
        <dbReference type="SMART" id="SM00939"/>
    </source>
</evidence>
<sequence>MMMSSRQALCATAAAAILVQGLVPAMAQEQVSRPGVYSGYSPVLYDGYKLTSQYVAMRDGTRIALDIYRPTLNGVVVETPLPVVWMNSPYARRKGNEGGNTPVQEPPAIGLVRYGYVIAVADMRGNYASFGKAVQSNRTEWSPDAYWDAYDMTEWLARQPWSIGKVGMAGCSALGHAQWQAAVSHPPHLVTVFPQSAPSEYYDWGGIAPTAPDPDRPYPGNLLKAEDRAVPVDEDTDGKLLAAAREEHRYGTDWGWVPYRDSVAPDVAKHLGVKNFRPGLDVNTLEHFAELNRNPIPAYQSLNWGEDQRVKLGVMVKMHNFTGPMKTIMAPGDHCNWSTDARPNAKNPFNATVEQHRWFDYWLKGINNGIMDQPPITLYTYNRPQGHEWTSAWQWPLPTARAVPHYLGAGAAGTPRGGVNSGSLSLAVPTRAGAKDVYTTDYSIDAATRDAKGLVYTTAPLVADTALIGHPVVNLWITSTAKDADIAAYLADVGPDGKVTPLPGTDDGRLRASHRALNTPPYNNLGLPYHRSFAADVKPLVPGQPTRLEFDMAPISWVFRAGHSIRLTVAASVEDRHRPGKSFTPEITPTPVLQVLRDPAHPSSIVLPVNSPLKPALAVAGNTARLTFPASLNRHYLADLKPGAIMAGAVAARSVRLEGSTIVAEFPAGSLKPGTAVTGRFGGGTYDYGDMAFAAAVR</sequence>
<dbReference type="Gene3D" id="1.10.3020.10">
    <property type="entry name" value="alpha-amino acid ester hydrolase ( Helical cap domain)"/>
    <property type="match status" value="1"/>
</dbReference>
<dbReference type="NCBIfam" id="TIGR00976">
    <property type="entry name" value="CocE_NonD"/>
    <property type="match status" value="2"/>
</dbReference>
<protein>
    <submittedName>
        <fullName evidence="4">CocE/NonD family hydrolase</fullName>
    </submittedName>
</protein>
<dbReference type="SMART" id="SM00939">
    <property type="entry name" value="PepX_C"/>
    <property type="match status" value="1"/>
</dbReference>
<keyword evidence="5" id="KW-1185">Reference proteome</keyword>
<keyword evidence="2" id="KW-0732">Signal</keyword>
<reference evidence="4 5" key="1">
    <citation type="submission" date="2020-08" db="EMBL/GenBank/DDBJ databases">
        <title>The genome sequence of type strain Novosphingobium flavum NBRC 111647.</title>
        <authorList>
            <person name="Liu Y."/>
        </authorList>
    </citation>
    <scope>NUCLEOTIDE SEQUENCE [LARGE SCALE GENOMIC DNA]</scope>
    <source>
        <strain evidence="4 5">NBRC 111647</strain>
    </source>
</reference>
<dbReference type="InterPro" id="IPR050585">
    <property type="entry name" value="Xaa-Pro_dipeptidyl-ppase/CocE"/>
</dbReference>
<name>A0A7X1FU65_9SPHN</name>
<dbReference type="InterPro" id="IPR013736">
    <property type="entry name" value="Xaa-Pro_dipept_C"/>
</dbReference>
<keyword evidence="1 4" id="KW-0378">Hydrolase</keyword>
<dbReference type="EMBL" id="JACLAW010000010">
    <property type="protein sequence ID" value="MBC2666497.1"/>
    <property type="molecule type" value="Genomic_DNA"/>
</dbReference>
<dbReference type="Gene3D" id="2.60.120.260">
    <property type="entry name" value="Galactose-binding domain-like"/>
    <property type="match status" value="1"/>
</dbReference>
<evidence type="ECO:0000256" key="2">
    <source>
        <dbReference type="SAM" id="SignalP"/>
    </source>
</evidence>
<dbReference type="InterPro" id="IPR008979">
    <property type="entry name" value="Galactose-bd-like_sf"/>
</dbReference>
<dbReference type="InterPro" id="IPR000383">
    <property type="entry name" value="Xaa-Pro-like_dom"/>
</dbReference>
<feature type="domain" description="Xaa-Pro dipeptidyl-peptidase C-terminal" evidence="3">
    <location>
        <begin position="356"/>
        <end position="606"/>
    </location>
</feature>
<dbReference type="SUPFAM" id="SSF49785">
    <property type="entry name" value="Galactose-binding domain-like"/>
    <property type="match status" value="1"/>
</dbReference>
<evidence type="ECO:0000313" key="4">
    <source>
        <dbReference type="EMBL" id="MBC2666497.1"/>
    </source>
</evidence>
<dbReference type="SUPFAM" id="SSF53474">
    <property type="entry name" value="alpha/beta-Hydrolases"/>
    <property type="match status" value="1"/>
</dbReference>
<dbReference type="Pfam" id="PF02129">
    <property type="entry name" value="Peptidase_S15"/>
    <property type="match status" value="1"/>
</dbReference>
<accession>A0A7X1FU65</accession>
<dbReference type="GO" id="GO:0008239">
    <property type="term" value="F:dipeptidyl-peptidase activity"/>
    <property type="evidence" value="ECO:0007669"/>
    <property type="project" value="InterPro"/>
</dbReference>
<feature type="signal peptide" evidence="2">
    <location>
        <begin position="1"/>
        <end position="27"/>
    </location>
</feature>
<evidence type="ECO:0000256" key="1">
    <source>
        <dbReference type="ARBA" id="ARBA00022801"/>
    </source>
</evidence>
<evidence type="ECO:0000313" key="5">
    <source>
        <dbReference type="Proteomes" id="UP000566813"/>
    </source>
</evidence>
<proteinExistence type="predicted"/>
<dbReference type="Proteomes" id="UP000566813">
    <property type="component" value="Unassembled WGS sequence"/>
</dbReference>
<dbReference type="Gene3D" id="3.40.50.1820">
    <property type="entry name" value="alpha/beta hydrolase"/>
    <property type="match status" value="1"/>
</dbReference>
<comment type="caution">
    <text evidence="4">The sequence shown here is derived from an EMBL/GenBank/DDBJ whole genome shotgun (WGS) entry which is preliminary data.</text>
</comment>